<dbReference type="PROSITE" id="PS50110">
    <property type="entry name" value="RESPONSE_REGULATORY"/>
    <property type="match status" value="1"/>
</dbReference>
<dbReference type="PANTHER" id="PTHR43214:SF41">
    <property type="entry name" value="NITRATE_NITRITE RESPONSE REGULATOR PROTEIN NARP"/>
    <property type="match status" value="1"/>
</dbReference>
<keyword evidence="2" id="KW-0805">Transcription regulation</keyword>
<evidence type="ECO:0000256" key="4">
    <source>
        <dbReference type="ARBA" id="ARBA00023163"/>
    </source>
</evidence>
<evidence type="ECO:0000256" key="2">
    <source>
        <dbReference type="ARBA" id="ARBA00023015"/>
    </source>
</evidence>
<sequence length="205" mass="22412">MNKKKLFLIDDHKVVRNGVKAMLLARMDIQVVGEASSGREALVSIADYQPDLVFVDLKLPDANGAELIGELKELVPNAVFGLLTAEPGAADLERAKINGALAFLTKDMDTSEYLKAIDHLLLGKIYISSAFSAVMMESTDASYTPREMEVLQGFADGLSYKEIGARLGMSARTVETHKNSLLKKMEVKSIVEMVRKAIRDGHITA</sequence>
<dbReference type="PROSITE" id="PS00622">
    <property type="entry name" value="HTH_LUXR_1"/>
    <property type="match status" value="1"/>
</dbReference>
<evidence type="ECO:0000259" key="6">
    <source>
        <dbReference type="PROSITE" id="PS50043"/>
    </source>
</evidence>
<dbReference type="Proteomes" id="UP001300692">
    <property type="component" value="Unassembled WGS sequence"/>
</dbReference>
<dbReference type="Pfam" id="PF00072">
    <property type="entry name" value="Response_reg"/>
    <property type="match status" value="1"/>
</dbReference>
<name>A0ABT3CSK7_9BACT</name>
<evidence type="ECO:0000256" key="5">
    <source>
        <dbReference type="PROSITE-ProRule" id="PRU00169"/>
    </source>
</evidence>
<organism evidence="8 9">
    <name type="scientific">Reichenbachiella ulvae</name>
    <dbReference type="NCBI Taxonomy" id="2980104"/>
    <lineage>
        <taxon>Bacteria</taxon>
        <taxon>Pseudomonadati</taxon>
        <taxon>Bacteroidota</taxon>
        <taxon>Cytophagia</taxon>
        <taxon>Cytophagales</taxon>
        <taxon>Reichenbachiellaceae</taxon>
        <taxon>Reichenbachiella</taxon>
    </lineage>
</organism>
<dbReference type="InterPro" id="IPR036388">
    <property type="entry name" value="WH-like_DNA-bd_sf"/>
</dbReference>
<dbReference type="InterPro" id="IPR011006">
    <property type="entry name" value="CheY-like_superfamily"/>
</dbReference>
<keyword evidence="4" id="KW-0804">Transcription</keyword>
<dbReference type="PANTHER" id="PTHR43214">
    <property type="entry name" value="TWO-COMPONENT RESPONSE REGULATOR"/>
    <property type="match status" value="1"/>
</dbReference>
<dbReference type="InterPro" id="IPR000792">
    <property type="entry name" value="Tscrpt_reg_LuxR_C"/>
</dbReference>
<evidence type="ECO:0000259" key="7">
    <source>
        <dbReference type="PROSITE" id="PS50110"/>
    </source>
</evidence>
<dbReference type="CDD" id="cd06170">
    <property type="entry name" value="LuxR_C_like"/>
    <property type="match status" value="1"/>
</dbReference>
<feature type="modified residue" description="4-aspartylphosphate" evidence="5">
    <location>
        <position position="56"/>
    </location>
</feature>
<evidence type="ECO:0000256" key="1">
    <source>
        <dbReference type="ARBA" id="ARBA00022553"/>
    </source>
</evidence>
<dbReference type="EMBL" id="JAOYOD010000001">
    <property type="protein sequence ID" value="MCV9386494.1"/>
    <property type="molecule type" value="Genomic_DNA"/>
</dbReference>
<dbReference type="Gene3D" id="3.40.50.2300">
    <property type="match status" value="1"/>
</dbReference>
<dbReference type="InterPro" id="IPR016032">
    <property type="entry name" value="Sig_transdc_resp-reg_C-effctor"/>
</dbReference>
<dbReference type="InterPro" id="IPR058245">
    <property type="entry name" value="NreC/VraR/RcsB-like_REC"/>
</dbReference>
<evidence type="ECO:0000313" key="9">
    <source>
        <dbReference type="Proteomes" id="UP001300692"/>
    </source>
</evidence>
<gene>
    <name evidence="8" type="ORF">N7U62_07455</name>
</gene>
<dbReference type="SUPFAM" id="SSF46894">
    <property type="entry name" value="C-terminal effector domain of the bipartite response regulators"/>
    <property type="match status" value="1"/>
</dbReference>
<comment type="caution">
    <text evidence="8">The sequence shown here is derived from an EMBL/GenBank/DDBJ whole genome shotgun (WGS) entry which is preliminary data.</text>
</comment>
<protein>
    <submittedName>
        <fullName evidence="8">Response regulator transcription factor</fullName>
    </submittedName>
</protein>
<dbReference type="Gene3D" id="1.10.10.10">
    <property type="entry name" value="Winged helix-like DNA-binding domain superfamily/Winged helix DNA-binding domain"/>
    <property type="match status" value="1"/>
</dbReference>
<reference evidence="8 9" key="1">
    <citation type="submission" date="2022-10" db="EMBL/GenBank/DDBJ databases">
        <title>Comparative genomics and taxonomic characterization of three novel marine species of genus Reichenbachiella exhibiting antioxidant and polysaccharide degradation activities.</title>
        <authorList>
            <person name="Muhammad N."/>
            <person name="Lee Y.-J."/>
            <person name="Ko J."/>
            <person name="Kim S.-G."/>
        </authorList>
    </citation>
    <scope>NUCLEOTIDE SEQUENCE [LARGE SCALE GENOMIC DNA]</scope>
    <source>
        <strain evidence="8 9">ABR2-5</strain>
    </source>
</reference>
<dbReference type="SMART" id="SM00421">
    <property type="entry name" value="HTH_LUXR"/>
    <property type="match status" value="1"/>
</dbReference>
<dbReference type="InterPro" id="IPR039420">
    <property type="entry name" value="WalR-like"/>
</dbReference>
<dbReference type="SMART" id="SM00448">
    <property type="entry name" value="REC"/>
    <property type="match status" value="1"/>
</dbReference>
<dbReference type="PROSITE" id="PS50043">
    <property type="entry name" value="HTH_LUXR_2"/>
    <property type="match status" value="1"/>
</dbReference>
<keyword evidence="9" id="KW-1185">Reference proteome</keyword>
<accession>A0ABT3CSK7</accession>
<proteinExistence type="predicted"/>
<keyword evidence="1 5" id="KW-0597">Phosphoprotein</keyword>
<dbReference type="InterPro" id="IPR001789">
    <property type="entry name" value="Sig_transdc_resp-reg_receiver"/>
</dbReference>
<dbReference type="CDD" id="cd17535">
    <property type="entry name" value="REC_NarL-like"/>
    <property type="match status" value="1"/>
</dbReference>
<keyword evidence="3" id="KW-0238">DNA-binding</keyword>
<evidence type="ECO:0000256" key="3">
    <source>
        <dbReference type="ARBA" id="ARBA00023125"/>
    </source>
</evidence>
<dbReference type="PRINTS" id="PR00038">
    <property type="entry name" value="HTHLUXR"/>
</dbReference>
<feature type="domain" description="Response regulatory" evidence="7">
    <location>
        <begin position="5"/>
        <end position="121"/>
    </location>
</feature>
<evidence type="ECO:0000313" key="8">
    <source>
        <dbReference type="EMBL" id="MCV9386494.1"/>
    </source>
</evidence>
<feature type="domain" description="HTH luxR-type" evidence="6">
    <location>
        <begin position="136"/>
        <end position="201"/>
    </location>
</feature>
<dbReference type="SUPFAM" id="SSF52172">
    <property type="entry name" value="CheY-like"/>
    <property type="match status" value="1"/>
</dbReference>
<dbReference type="Pfam" id="PF00196">
    <property type="entry name" value="GerE"/>
    <property type="match status" value="1"/>
</dbReference>
<dbReference type="RefSeq" id="WP_264137291.1">
    <property type="nucleotide sequence ID" value="NZ_JAOYOD010000001.1"/>
</dbReference>